<proteinExistence type="predicted"/>
<gene>
    <name evidence="1" type="ORF">J2W91_004892</name>
</gene>
<evidence type="ECO:0000313" key="1">
    <source>
        <dbReference type="EMBL" id="MDR6726381.1"/>
    </source>
</evidence>
<organism evidence="1 2">
    <name type="scientific">Paenibacillus amylolyticus</name>
    <dbReference type="NCBI Taxonomy" id="1451"/>
    <lineage>
        <taxon>Bacteria</taxon>
        <taxon>Bacillati</taxon>
        <taxon>Bacillota</taxon>
        <taxon>Bacilli</taxon>
        <taxon>Bacillales</taxon>
        <taxon>Paenibacillaceae</taxon>
        <taxon>Paenibacillus</taxon>
    </lineage>
</organism>
<dbReference type="AlphaFoldDB" id="A0AAP5LPK1"/>
<dbReference type="Proteomes" id="UP001254832">
    <property type="component" value="Unassembled WGS sequence"/>
</dbReference>
<name>A0AAP5LPK1_PAEAM</name>
<accession>A0AAP5LPK1</accession>
<evidence type="ECO:0000313" key="2">
    <source>
        <dbReference type="Proteomes" id="UP001254832"/>
    </source>
</evidence>
<reference evidence="1" key="1">
    <citation type="submission" date="2023-07" db="EMBL/GenBank/DDBJ databases">
        <title>Sorghum-associated microbial communities from plants grown in Nebraska, USA.</title>
        <authorList>
            <person name="Schachtman D."/>
        </authorList>
    </citation>
    <scope>NUCLEOTIDE SEQUENCE</scope>
    <source>
        <strain evidence="1">BE80</strain>
    </source>
</reference>
<sequence>MLTLQKTELQGHDVFELMQGRLQDTHWLESSVYLTEEVINETEFVKLCTHCLVNFNYYGPTEVNRAEWQQMKQMAESSESVRTRQLIAEMDAWAIVCFQNHSCFTICGI</sequence>
<protein>
    <submittedName>
        <fullName evidence="1">Uncharacterized protein</fullName>
    </submittedName>
</protein>
<dbReference type="EMBL" id="JAVDTR010000016">
    <property type="protein sequence ID" value="MDR6726381.1"/>
    <property type="molecule type" value="Genomic_DNA"/>
</dbReference>
<comment type="caution">
    <text evidence="1">The sequence shown here is derived from an EMBL/GenBank/DDBJ whole genome shotgun (WGS) entry which is preliminary data.</text>
</comment>